<dbReference type="Pfam" id="PF02811">
    <property type="entry name" value="PHP"/>
    <property type="match status" value="1"/>
</dbReference>
<dbReference type="Pfam" id="PF14579">
    <property type="entry name" value="HHH_6"/>
    <property type="match status" value="1"/>
</dbReference>
<evidence type="ECO:0000256" key="9">
    <source>
        <dbReference type="ARBA" id="ARBA00025611"/>
    </source>
</evidence>
<proteinExistence type="inferred from homology"/>
<dbReference type="Proteomes" id="UP000272003">
    <property type="component" value="Chromosome"/>
</dbReference>
<dbReference type="InterPro" id="IPR004013">
    <property type="entry name" value="PHP_dom"/>
</dbReference>
<dbReference type="CDD" id="cd07431">
    <property type="entry name" value="PHP_PolIIIA"/>
    <property type="match status" value="1"/>
</dbReference>
<dbReference type="RefSeq" id="WP_120784311.1">
    <property type="nucleotide sequence ID" value="NZ_CP032626.1"/>
</dbReference>
<dbReference type="Pfam" id="PF17657">
    <property type="entry name" value="DNA_pol3_finger"/>
    <property type="match status" value="1"/>
</dbReference>
<evidence type="ECO:0000256" key="4">
    <source>
        <dbReference type="ARBA" id="ARBA00019114"/>
    </source>
</evidence>
<dbReference type="PANTHER" id="PTHR32294:SF0">
    <property type="entry name" value="DNA POLYMERASE III SUBUNIT ALPHA"/>
    <property type="match status" value="1"/>
</dbReference>
<evidence type="ECO:0000256" key="1">
    <source>
        <dbReference type="ARBA" id="ARBA00004496"/>
    </source>
</evidence>
<dbReference type="OrthoDB" id="9803237at2"/>
<dbReference type="GO" id="GO:0003887">
    <property type="term" value="F:DNA-directed DNA polymerase activity"/>
    <property type="evidence" value="ECO:0007669"/>
    <property type="project" value="UniProtKB-KW"/>
</dbReference>
<evidence type="ECO:0000256" key="6">
    <source>
        <dbReference type="ARBA" id="ARBA00022695"/>
    </source>
</evidence>
<dbReference type="SMART" id="SM00481">
    <property type="entry name" value="POLIIIAc"/>
    <property type="match status" value="1"/>
</dbReference>
<dbReference type="EC" id="2.7.7.7" evidence="3"/>
<name>A0A387ARF1_9LACO</name>
<comment type="function">
    <text evidence="9">DNA polymerase III is a complex, multichain enzyme responsible for most of the replicative synthesis in bacteria. This DNA polymerase also exhibits 3' to 5' exonuclease activity. The alpha chain is the DNA polymerase.</text>
</comment>
<dbReference type="PANTHER" id="PTHR32294">
    <property type="entry name" value="DNA POLYMERASE III SUBUNIT ALPHA"/>
    <property type="match status" value="1"/>
</dbReference>
<dbReference type="GO" id="GO:0005737">
    <property type="term" value="C:cytoplasm"/>
    <property type="evidence" value="ECO:0007669"/>
    <property type="project" value="UniProtKB-SubCell"/>
</dbReference>
<dbReference type="Pfam" id="PF01336">
    <property type="entry name" value="tRNA_anti-codon"/>
    <property type="match status" value="1"/>
</dbReference>
<feature type="domain" description="Polymerase/histidinol phosphatase N-terminal" evidence="12">
    <location>
        <begin position="4"/>
        <end position="71"/>
    </location>
</feature>
<dbReference type="InterPro" id="IPR040982">
    <property type="entry name" value="DNA_pol3_finger"/>
</dbReference>
<comment type="subcellular location">
    <subcellularLocation>
        <location evidence="1">Cytoplasm</location>
    </subcellularLocation>
</comment>
<dbReference type="KEGG" id="abom:D7I45_03175"/>
<dbReference type="GO" id="GO:0006260">
    <property type="term" value="P:DNA replication"/>
    <property type="evidence" value="ECO:0007669"/>
    <property type="project" value="UniProtKB-KW"/>
</dbReference>
<dbReference type="AlphaFoldDB" id="A0A387ARF1"/>
<comment type="subunit">
    <text evidence="10">DNA polymerase III contains a core (composed of alpha, epsilon and theta chains) that associates with a tau subunit. This core dimerizes to form the POLIII' complex. PolIII' associates with the gamma complex (composed of gamma, delta, delta', psi and chi chains) and with the beta chain to form the complete DNA polymerase III complex.</text>
</comment>
<keyword evidence="6 13" id="KW-0548">Nucleotidyltransferase</keyword>
<comment type="similarity">
    <text evidence="2">Belongs to the DNA polymerase type-C family. DnaE subfamily.</text>
</comment>
<dbReference type="InterPro" id="IPR011708">
    <property type="entry name" value="DNA_pol3_alpha_NTPase_dom"/>
</dbReference>
<keyword evidence="8" id="KW-0239">DNA-directed DNA polymerase</keyword>
<dbReference type="InterPro" id="IPR003141">
    <property type="entry name" value="Pol/His_phosphatase_N"/>
</dbReference>
<reference evidence="13 14" key="1">
    <citation type="submission" date="2018-09" db="EMBL/GenBank/DDBJ databases">
        <title>Genome sequencing of strain BHWM-4.</title>
        <authorList>
            <person name="Heo J."/>
            <person name="Kim S.-J."/>
            <person name="Kwon S.-W."/>
        </authorList>
    </citation>
    <scope>NUCLEOTIDE SEQUENCE [LARGE SCALE GENOMIC DNA]</scope>
    <source>
        <strain evidence="13 14">BHWM-4</strain>
    </source>
</reference>
<dbReference type="GO" id="GO:0003676">
    <property type="term" value="F:nucleic acid binding"/>
    <property type="evidence" value="ECO:0007669"/>
    <property type="project" value="InterPro"/>
</dbReference>
<dbReference type="InterPro" id="IPR041931">
    <property type="entry name" value="DNA_pol3_alpha_thumb_dom"/>
</dbReference>
<dbReference type="SUPFAM" id="SSF89550">
    <property type="entry name" value="PHP domain-like"/>
    <property type="match status" value="1"/>
</dbReference>
<dbReference type="Gene3D" id="1.10.10.1600">
    <property type="entry name" value="Bacterial DNA polymerase III alpha subunit, thumb domain"/>
    <property type="match status" value="1"/>
</dbReference>
<evidence type="ECO:0000256" key="2">
    <source>
        <dbReference type="ARBA" id="ARBA00009496"/>
    </source>
</evidence>
<dbReference type="NCBIfam" id="TIGR00594">
    <property type="entry name" value="polc"/>
    <property type="match status" value="1"/>
</dbReference>
<protein>
    <recommendedName>
        <fullName evidence="4">DNA polymerase III subunit alpha</fullName>
        <ecNumber evidence="3">2.7.7.7</ecNumber>
    </recommendedName>
</protein>
<gene>
    <name evidence="13" type="ORF">D7I45_03175</name>
</gene>
<dbReference type="Pfam" id="PF07733">
    <property type="entry name" value="DNA_pol3_alpha"/>
    <property type="match status" value="1"/>
</dbReference>
<dbReference type="Gene3D" id="3.20.20.140">
    <property type="entry name" value="Metal-dependent hydrolases"/>
    <property type="match status" value="1"/>
</dbReference>
<comment type="catalytic activity">
    <reaction evidence="11">
        <text>DNA(n) + a 2'-deoxyribonucleoside 5'-triphosphate = DNA(n+1) + diphosphate</text>
        <dbReference type="Rhea" id="RHEA:22508"/>
        <dbReference type="Rhea" id="RHEA-COMP:17339"/>
        <dbReference type="Rhea" id="RHEA-COMP:17340"/>
        <dbReference type="ChEBI" id="CHEBI:33019"/>
        <dbReference type="ChEBI" id="CHEBI:61560"/>
        <dbReference type="ChEBI" id="CHEBI:173112"/>
        <dbReference type="EC" id="2.7.7.7"/>
    </reaction>
</comment>
<evidence type="ECO:0000313" key="13">
    <source>
        <dbReference type="EMBL" id="AYF92543.1"/>
    </source>
</evidence>
<keyword evidence="5 13" id="KW-0808">Transferase</keyword>
<evidence type="ECO:0000256" key="11">
    <source>
        <dbReference type="ARBA" id="ARBA00049244"/>
    </source>
</evidence>
<keyword evidence="14" id="KW-1185">Reference proteome</keyword>
<evidence type="ECO:0000256" key="7">
    <source>
        <dbReference type="ARBA" id="ARBA00022705"/>
    </source>
</evidence>
<accession>A0A387ARF1</accession>
<dbReference type="InterPro" id="IPR016195">
    <property type="entry name" value="Pol/histidinol_Pase-like"/>
</dbReference>
<evidence type="ECO:0000256" key="3">
    <source>
        <dbReference type="ARBA" id="ARBA00012417"/>
    </source>
</evidence>
<evidence type="ECO:0000256" key="10">
    <source>
        <dbReference type="ARBA" id="ARBA00026073"/>
    </source>
</evidence>
<dbReference type="Gene3D" id="1.10.150.870">
    <property type="match status" value="1"/>
</dbReference>
<dbReference type="InterPro" id="IPR029460">
    <property type="entry name" value="DNAPol_HHH"/>
</dbReference>
<evidence type="ECO:0000313" key="14">
    <source>
        <dbReference type="Proteomes" id="UP000272003"/>
    </source>
</evidence>
<evidence type="ECO:0000256" key="5">
    <source>
        <dbReference type="ARBA" id="ARBA00022679"/>
    </source>
</evidence>
<sequence length="1125" mass="127564">MTYTPLNIVSSYSLLNSTISVDELISTAKQRGYNSLALTDENVMYGAIEFYDKCLANNIHPIIGLTLQVSNFTATDSKNELVLLAKNNEGYQNLMKLSSIAMTSDEQKVDVNELIKYLSGIVLIIPDYGEWQQIISSEQLSIITDFIENIANSMDLNNVYWGIGANNINSDSYVQTLHELQDQFKVRLIALSHIRNLNSDDYFSLKVMQNIENGQKLANPLQENHEKATEWLKPSVDILNEYASANLKDAIANNEKVSASCKVVIEKRQPVLPKFDNHKGMSSKDFLTDLCVKGLKQRLIELNIDKNKYVEYKQRLVKELDVINRMGFNDYFLIVWDVINYAHEQNVMTGPGRGSAAGSLVSFCLYITDVDPIEYDLLFERFLNEQRAQMPDIDLDIPDNKRGLILNYVHEKYGDKHVGQIVTFDTMAAKQVLRDVGRTFGLSKFEMDDWSKAIPSTAGKITLQAAYEQSQKLKNIVSDNSLNQLLFKTAMNLEGLPRHSSTHAAGLILSKNPIVETSPLQNGNDGLLMTQYSKNYVEKIGLLKIDFLGLRNLSILDNIVSLVNNEVDPNFDIRKINLNDASTLRLFQSGDTNGIFQFESNGIKKVLRSLHPDNFNLVAAVDALYRPGPMENIDTFIKRKKGQEKVQFADDSLIPILGPTYGIIVYQEQVMRVASVMGGFSLGEADLLRRAMSKKKRDVMDSMKSKFINGAINKGYSEATARQTFDYIERFASYGFNKSHAVAYSKMAFELAYLKTHYSQQFFIGLLNSVLNNHVKTKTYIAEAKRRNIQVLAPNINTSQKEFTVDHGKILFGFASIKGLRSDFIRDLLEQRKVHGPFKGLEELIYRIDPKYRNRDLLNSLIYVGALDGFGYHRSELLASVQEFIETIKLSGTSMELFQELKPKMKHLDEMSLNEKLNYEEQYVGVYLSGHPVEEYAILEKPLSIVSSDMISSHTDKINCMFYTENVKKIRTHKGDEMCFVSGTDLSGNINLTVFPNVFKKIKGWIRKDIVVVVNGAPEKRNNEYQVIADKVVPAANIKSRLVKKQSTNASKKWYLKIDDQHNNTDTLKRVFAVMKNNPGNHQVIVYKTSDDSKKILDNKFNLDSNQTLFNKLIVLLGKGNVVYK</sequence>
<evidence type="ECO:0000256" key="8">
    <source>
        <dbReference type="ARBA" id="ARBA00022932"/>
    </source>
</evidence>
<organism evidence="13 14">
    <name type="scientific">Apilactobacillus bombintestini</name>
    <dbReference type="NCBI Taxonomy" id="2419772"/>
    <lineage>
        <taxon>Bacteria</taxon>
        <taxon>Bacillati</taxon>
        <taxon>Bacillota</taxon>
        <taxon>Bacilli</taxon>
        <taxon>Lactobacillales</taxon>
        <taxon>Lactobacillaceae</taxon>
        <taxon>Apilactobacillus</taxon>
    </lineage>
</organism>
<dbReference type="NCBIfam" id="NF004226">
    <property type="entry name" value="PRK05673.1"/>
    <property type="match status" value="1"/>
</dbReference>
<dbReference type="EMBL" id="CP032626">
    <property type="protein sequence ID" value="AYF92543.1"/>
    <property type="molecule type" value="Genomic_DNA"/>
</dbReference>
<evidence type="ECO:0000259" key="12">
    <source>
        <dbReference type="SMART" id="SM00481"/>
    </source>
</evidence>
<dbReference type="InterPro" id="IPR004365">
    <property type="entry name" value="NA-bd_OB_tRNA"/>
</dbReference>
<keyword evidence="7" id="KW-0235">DNA replication</keyword>
<dbReference type="CDD" id="cd04485">
    <property type="entry name" value="DnaE_OBF"/>
    <property type="match status" value="1"/>
</dbReference>
<dbReference type="InterPro" id="IPR004805">
    <property type="entry name" value="DnaE2/DnaE/PolC"/>
</dbReference>
<dbReference type="GO" id="GO:0008408">
    <property type="term" value="F:3'-5' exonuclease activity"/>
    <property type="evidence" value="ECO:0007669"/>
    <property type="project" value="InterPro"/>
</dbReference>